<keyword evidence="3" id="KW-1185">Reference proteome</keyword>
<gene>
    <name evidence="2" type="ORF">SAMN05444858_1311</name>
</gene>
<dbReference type="Proteomes" id="UP000186004">
    <property type="component" value="Unassembled WGS sequence"/>
</dbReference>
<dbReference type="RefSeq" id="WP_139338194.1">
    <property type="nucleotide sequence ID" value="NZ_FTNF01000031.1"/>
</dbReference>
<evidence type="ECO:0000256" key="1">
    <source>
        <dbReference type="SAM" id="SignalP"/>
    </source>
</evidence>
<name>A0A1N7F629_9ACTN</name>
<dbReference type="STRING" id="1198245.SAMN05444858_1311"/>
<proteinExistence type="predicted"/>
<sequence length="559" mass="58510">MGRSSAAGTLATTLAVGLLAIPATPAAADPGTAPREVAVIPEYEPTVRPTEKVVFAGTTGFLHQHNNQRSYLWTRYDTGNSVRVNELFGVRLADLRPAGGDTVTIEASSGSSTHVVNLADQSWETWAWAAEGEPFGIYGRTMISRVSDRQLALHTVDAEGNITGSRPVTGAPAGTRFAAESRVGDAASVVVPGTTSDGRNWYGLLDIATATVVPIPGATAASPTDFRLSGDAVAWVTSTGTAHVLSRAGLTSGSDTTERVVTVAGARNRLAVLGDRVVATLDPVPGKTDGSVITVSLDGSGQTTVLPRAQPADSLLQGPDGTALAVGGTNYRDWAVQRFTATGAAPAPVMSVRDPVENAGLTYRRGVVRHVQTQVFPSTSETQYAVFNHALAPDAYPLAQQGGELSVYSVRCTPAVACVRTVDGVEGKTTFLMEVNGQTSITRKGDGGGNFSMWLPTTGARLVDAMDRYAVVDGGAPATQYVVDLVQTETLRTGPITAAALWFDTLWTTTGGNGQLRQVRLPGFQTMRTVSIGAACVPTEVQANVRWLWWTCGPNGPTG</sequence>
<evidence type="ECO:0000313" key="3">
    <source>
        <dbReference type="Proteomes" id="UP000186004"/>
    </source>
</evidence>
<dbReference type="EMBL" id="FTNF01000031">
    <property type="protein sequence ID" value="SIR95818.1"/>
    <property type="molecule type" value="Genomic_DNA"/>
</dbReference>
<feature type="non-terminal residue" evidence="2">
    <location>
        <position position="559"/>
    </location>
</feature>
<protein>
    <submittedName>
        <fullName evidence="2">Uncharacterized protein</fullName>
    </submittedName>
</protein>
<feature type="chain" id="PRO_5013020867" evidence="1">
    <location>
        <begin position="29"/>
        <end position="559"/>
    </location>
</feature>
<reference evidence="2 3" key="1">
    <citation type="submission" date="2017-01" db="EMBL/GenBank/DDBJ databases">
        <authorList>
            <person name="Mah S.A."/>
            <person name="Swanson W.J."/>
            <person name="Moy G.W."/>
            <person name="Vacquier V.D."/>
        </authorList>
    </citation>
    <scope>NUCLEOTIDE SEQUENCE [LARGE SCALE GENOMIC DNA]</scope>
    <source>
        <strain evidence="2 3">DSM 45758</strain>
    </source>
</reference>
<dbReference type="AlphaFoldDB" id="A0A1N7F629"/>
<organism evidence="2 3">
    <name type="scientific">Micromonospora avicenniae</name>
    <dbReference type="NCBI Taxonomy" id="1198245"/>
    <lineage>
        <taxon>Bacteria</taxon>
        <taxon>Bacillati</taxon>
        <taxon>Actinomycetota</taxon>
        <taxon>Actinomycetes</taxon>
        <taxon>Micromonosporales</taxon>
        <taxon>Micromonosporaceae</taxon>
        <taxon>Micromonospora</taxon>
    </lineage>
</organism>
<keyword evidence="1" id="KW-0732">Signal</keyword>
<accession>A0A1N7F629</accession>
<evidence type="ECO:0000313" key="2">
    <source>
        <dbReference type="EMBL" id="SIR95818.1"/>
    </source>
</evidence>
<feature type="signal peptide" evidence="1">
    <location>
        <begin position="1"/>
        <end position="28"/>
    </location>
</feature>
<dbReference type="OrthoDB" id="3275941at2"/>